<protein>
    <submittedName>
        <fullName evidence="1">Phosphoenolpyruvate carboxylase</fullName>
        <ecNumber evidence="1">4.1.1.31</ecNumber>
    </submittedName>
</protein>
<dbReference type="Proteomes" id="UP000033636">
    <property type="component" value="Unassembled WGS sequence"/>
</dbReference>
<accession>A0ACC6V207</accession>
<organism evidence="1 2">
    <name type="scientific">Thermoproteus sp. AZ2</name>
    <dbReference type="NCBI Taxonomy" id="1609232"/>
    <lineage>
        <taxon>Archaea</taxon>
        <taxon>Thermoproteota</taxon>
        <taxon>Thermoprotei</taxon>
        <taxon>Thermoproteales</taxon>
        <taxon>Thermoproteaceae</taxon>
        <taxon>Thermoproteus</taxon>
    </lineage>
</organism>
<dbReference type="EMBL" id="JZWT02000015">
    <property type="protein sequence ID" value="MFB6490873.1"/>
    <property type="molecule type" value="Genomic_DNA"/>
</dbReference>
<sequence>MVPRLMCTQHPDSTIKVTAEEEVDEAIAAYSVFGCDEVMSDFEGKATPYIQPRDIVVKAAKLGLPLGERFFVTPRIPNPRLEDFERAMLALEAAVLADLRAYRELGRHAVKWVILPMAEDADTVRLTADLLLRKAEAYSEKAEIQLVPLVEDAERQLRIADYIKAVSSEYIKRGLYLEEIRVFLGKSDSAVKHGHVASSLAIRLALLRINALNSEWDHRALPILGMGSPPFRGGLNNPALAELEALQYAGFATATIQSAVRYDVPYEKYLKVKSALQAPQQAPRPLPFAEEEAVGLIRRASESYRALVVKYAPKIAEVAQLIPSTRDRVSWRAYGRSIIDGENVVNVPRAIVYTASWYALGLPPTFLDAPFLLEARRRGELDALLKALPALEAELRLDAEYYDRRRAEEALGPQLVRPVDELLDALGIRSEARAEPPFAPSAAYILAEARTRGFLG</sequence>
<reference evidence="1" key="1">
    <citation type="submission" date="2024-07" db="EMBL/GenBank/DDBJ databases">
        <title>Metagenome and Metagenome-Assembled Genomes of Archaea from a hot spring from the geothermal field of Los Azufres, Mexico.</title>
        <authorList>
            <person name="Marin-Paredes R."/>
            <person name="Martinez-Romero E."/>
            <person name="Servin-Garciduenas L.E."/>
        </authorList>
    </citation>
    <scope>NUCLEOTIDE SEQUENCE</scope>
</reference>
<evidence type="ECO:0000313" key="1">
    <source>
        <dbReference type="EMBL" id="MFB6490873.1"/>
    </source>
</evidence>
<comment type="caution">
    <text evidence="1">The sequence shown here is derived from an EMBL/GenBank/DDBJ whole genome shotgun (WGS) entry which is preliminary data.</text>
</comment>
<evidence type="ECO:0000313" key="2">
    <source>
        <dbReference type="Proteomes" id="UP000033636"/>
    </source>
</evidence>
<proteinExistence type="predicted"/>
<dbReference type="EC" id="4.1.1.31" evidence="1"/>
<name>A0ACC6V207_9CREN</name>
<keyword evidence="1" id="KW-0456">Lyase</keyword>
<gene>
    <name evidence="1" type="primary">ppcA</name>
    <name evidence="1" type="ORF">TU35_006470</name>
</gene>